<dbReference type="Proteomes" id="UP000198979">
    <property type="component" value="Unassembled WGS sequence"/>
</dbReference>
<keyword evidence="3" id="KW-1185">Reference proteome</keyword>
<dbReference type="OrthoDB" id="3035188at2"/>
<accession>A0A1I0U3E5</accession>
<evidence type="ECO:0000259" key="1">
    <source>
        <dbReference type="PROSITE" id="PS50164"/>
    </source>
</evidence>
<dbReference type="PROSITE" id="PS50164">
    <property type="entry name" value="GIY_YIG"/>
    <property type="match status" value="1"/>
</dbReference>
<proteinExistence type="predicted"/>
<sequence length="141" mass="16575">MAEKIFNVDFEGYWREPNIRGISEESGVYCVYECKHNVSNKTVTIHRLIYIGESDNVNERIKNHEKWDEWKQYVGLGRELCFSFGYVESTYRERVEAALIYEHKPPVNVEYKSCFPFDKTTVKTSGANSKLKTEFTVLRTL</sequence>
<dbReference type="InterPro" id="IPR035901">
    <property type="entry name" value="GIY-YIG_endonuc_sf"/>
</dbReference>
<feature type="domain" description="GIY-YIG" evidence="1">
    <location>
        <begin position="24"/>
        <end position="109"/>
    </location>
</feature>
<dbReference type="AlphaFoldDB" id="A0A1I0U3E5"/>
<protein>
    <submittedName>
        <fullName evidence="2">GIY-YIG catalytic domain-containing protein</fullName>
    </submittedName>
</protein>
<dbReference type="STRING" id="150248.SAMN05216169_10786"/>
<evidence type="ECO:0000313" key="2">
    <source>
        <dbReference type="EMBL" id="SFA58639.1"/>
    </source>
</evidence>
<dbReference type="InterPro" id="IPR000305">
    <property type="entry name" value="GIY-YIG_endonuc"/>
</dbReference>
<dbReference type="Gene3D" id="3.40.1440.10">
    <property type="entry name" value="GIY-YIG endonuclease"/>
    <property type="match status" value="1"/>
</dbReference>
<evidence type="ECO:0000313" key="3">
    <source>
        <dbReference type="Proteomes" id="UP000198979"/>
    </source>
</evidence>
<gene>
    <name evidence="2" type="ORF">SAMN05216169_10786</name>
</gene>
<dbReference type="RefSeq" id="WP_091705003.1">
    <property type="nucleotide sequence ID" value="NZ_FOJQ01000078.1"/>
</dbReference>
<dbReference type="CDD" id="cd00719">
    <property type="entry name" value="GIY-YIG_SF"/>
    <property type="match status" value="1"/>
</dbReference>
<name>A0A1I0U3E5_9BACL</name>
<organism evidence="2 3">
    <name type="scientific">Anoxybacillus pushchinoensis</name>
    <dbReference type="NCBI Taxonomy" id="150248"/>
    <lineage>
        <taxon>Bacteria</taxon>
        <taxon>Bacillati</taxon>
        <taxon>Bacillota</taxon>
        <taxon>Bacilli</taxon>
        <taxon>Bacillales</taxon>
        <taxon>Anoxybacillaceae</taxon>
        <taxon>Anoxybacillus</taxon>
    </lineage>
</organism>
<dbReference type="EMBL" id="FOJQ01000078">
    <property type="protein sequence ID" value="SFA58639.1"/>
    <property type="molecule type" value="Genomic_DNA"/>
</dbReference>
<reference evidence="3" key="1">
    <citation type="submission" date="2016-10" db="EMBL/GenBank/DDBJ databases">
        <authorList>
            <person name="Varghese N."/>
            <person name="Submissions S."/>
        </authorList>
    </citation>
    <scope>NUCLEOTIDE SEQUENCE [LARGE SCALE GENOMIC DNA]</scope>
    <source>
        <strain evidence="3">K1</strain>
    </source>
</reference>